<reference evidence="3" key="1">
    <citation type="submission" date="2021-01" db="EMBL/GenBank/DDBJ databases">
        <authorList>
            <person name="Corre E."/>
            <person name="Pelletier E."/>
            <person name="Niang G."/>
            <person name="Scheremetjew M."/>
            <person name="Finn R."/>
            <person name="Kale V."/>
            <person name="Holt S."/>
            <person name="Cochrane G."/>
            <person name="Meng A."/>
            <person name="Brown T."/>
            <person name="Cohen L."/>
        </authorList>
    </citation>
    <scope>NUCLEOTIDE SEQUENCE</scope>
    <source>
        <strain evidence="3">CCMP2877</strain>
    </source>
</reference>
<dbReference type="SUPFAM" id="SSF50965">
    <property type="entry name" value="Galactose oxidase, central domain"/>
    <property type="match status" value="1"/>
</dbReference>
<dbReference type="InterPro" id="IPR011043">
    <property type="entry name" value="Gal_Oxase/kelch_b-propeller"/>
</dbReference>
<accession>A0A7S1XLL1</accession>
<protein>
    <submittedName>
        <fullName evidence="3">Uncharacterized protein</fullName>
    </submittedName>
</protein>
<keyword evidence="2" id="KW-1133">Transmembrane helix</keyword>
<dbReference type="EMBL" id="HBGJ01008695">
    <property type="protein sequence ID" value="CAD9247124.1"/>
    <property type="molecule type" value="Transcribed_RNA"/>
</dbReference>
<evidence type="ECO:0000313" key="3">
    <source>
        <dbReference type="EMBL" id="CAD9247124.1"/>
    </source>
</evidence>
<feature type="compositionally biased region" description="Gly residues" evidence="1">
    <location>
        <begin position="17"/>
        <end position="26"/>
    </location>
</feature>
<dbReference type="AlphaFoldDB" id="A0A7S1XLL1"/>
<dbReference type="InterPro" id="IPR015915">
    <property type="entry name" value="Kelch-typ_b-propeller"/>
</dbReference>
<feature type="region of interest" description="Disordered" evidence="1">
    <location>
        <begin position="12"/>
        <end position="33"/>
    </location>
</feature>
<dbReference type="Gene3D" id="2.120.10.80">
    <property type="entry name" value="Kelch-type beta propeller"/>
    <property type="match status" value="1"/>
</dbReference>
<sequence length="317" mass="34608">MRVDYDDEALAADAAGDGDGGGGGGETPPLWRDGAAFPEHCRWGAAGTVFVTRRRTPPEEAKQGASAAVVIPADKYRLAAPAAPDEKTVMAVFGGRHKKPKGGYLYYDELWFYCVEDDRWVMAQPKGNVRPPARDHHSINYIYDTHSLYVFGGRVSEKAISSAVLDDLWVLKLGEAGQDREEGLVHVGKWRRVAPVSVAPRARYLHTAVSWYGANGAADGGIVVFGGEHIKHSGANPKLNDAWLYEPALNKWREVSADGCAPGATGEPTAPFMGMRFFEVFAGGVLLAGLGLFFYQRYHSRRRGYQSIDDEGDEGEF</sequence>
<dbReference type="Pfam" id="PF24681">
    <property type="entry name" value="Kelch_KLHDC2_KLHL20_DRC7"/>
    <property type="match status" value="1"/>
</dbReference>
<feature type="transmembrane region" description="Helical" evidence="2">
    <location>
        <begin position="277"/>
        <end position="295"/>
    </location>
</feature>
<dbReference type="PANTHER" id="PTHR23244">
    <property type="entry name" value="KELCH REPEAT DOMAIN"/>
    <property type="match status" value="1"/>
</dbReference>
<keyword evidence="2" id="KW-0812">Transmembrane</keyword>
<dbReference type="PANTHER" id="PTHR23244:SF493">
    <property type="entry name" value="GALACTOSE OXIDASE, CENTRAL DOMAIN FAMILY PROTEIN"/>
    <property type="match status" value="1"/>
</dbReference>
<keyword evidence="2" id="KW-0472">Membrane</keyword>
<proteinExistence type="predicted"/>
<evidence type="ECO:0000256" key="2">
    <source>
        <dbReference type="SAM" id="Phobius"/>
    </source>
</evidence>
<gene>
    <name evidence="3" type="ORF">PPAR1163_LOCUS5476</name>
</gene>
<organism evidence="3">
    <name type="scientific">Phaeomonas parva</name>
    <dbReference type="NCBI Taxonomy" id="124430"/>
    <lineage>
        <taxon>Eukaryota</taxon>
        <taxon>Sar</taxon>
        <taxon>Stramenopiles</taxon>
        <taxon>Ochrophyta</taxon>
        <taxon>Pinguiophyceae</taxon>
        <taxon>Pinguiochrysidales</taxon>
        <taxon>Pinguiochrysidaceae</taxon>
        <taxon>Phaeomonas</taxon>
    </lineage>
</organism>
<evidence type="ECO:0000256" key="1">
    <source>
        <dbReference type="SAM" id="MobiDB-lite"/>
    </source>
</evidence>
<name>A0A7S1XLL1_9STRA</name>